<organism evidence="6 7">
    <name type="scientific">Aerosticca soli</name>
    <dbReference type="NCBI Taxonomy" id="2010829"/>
    <lineage>
        <taxon>Bacteria</taxon>
        <taxon>Pseudomonadati</taxon>
        <taxon>Pseudomonadota</taxon>
        <taxon>Gammaproteobacteria</taxon>
        <taxon>Lysobacterales</taxon>
        <taxon>Rhodanobacteraceae</taxon>
        <taxon>Aerosticca</taxon>
    </lineage>
</organism>
<keyword evidence="7" id="KW-1185">Reference proteome</keyword>
<feature type="transmembrane region" description="Helical" evidence="5">
    <location>
        <begin position="83"/>
        <end position="103"/>
    </location>
</feature>
<dbReference type="EMBL" id="AP018560">
    <property type="protein sequence ID" value="BBD80633.1"/>
    <property type="molecule type" value="Genomic_DNA"/>
</dbReference>
<dbReference type="SUPFAM" id="SSF161084">
    <property type="entry name" value="MAPEG domain-like"/>
    <property type="match status" value="1"/>
</dbReference>
<dbReference type="Proteomes" id="UP000270530">
    <property type="component" value="Chromosome"/>
</dbReference>
<gene>
    <name evidence="6" type="ORF">ALSL_1998</name>
</gene>
<dbReference type="GO" id="GO:0004602">
    <property type="term" value="F:glutathione peroxidase activity"/>
    <property type="evidence" value="ECO:0007669"/>
    <property type="project" value="TreeGrafter"/>
</dbReference>
<dbReference type="GO" id="GO:0004364">
    <property type="term" value="F:glutathione transferase activity"/>
    <property type="evidence" value="ECO:0007669"/>
    <property type="project" value="TreeGrafter"/>
</dbReference>
<dbReference type="InterPro" id="IPR001129">
    <property type="entry name" value="Membr-assoc_MAPEG"/>
</dbReference>
<sequence length="141" mass="15484">MPTMKPKEHRMSQHLPSLVVLLCVLLQFGTMLAVGRARQRYGIKAPATSGHPDFERAFRVQMNTLEASVLFLPTLWLAAHYGFPLWAGLTGLVWVIGRAWYALAYLKAAERRGGGFLLGSIGWLLTLLLAVIGLGRALLAA</sequence>
<reference evidence="7" key="1">
    <citation type="submission" date="2018-04" db="EMBL/GenBank/DDBJ databases">
        <authorList>
            <person name="Watanabe M."/>
            <person name="Kojima H."/>
        </authorList>
    </citation>
    <scope>NUCLEOTIDE SEQUENCE [LARGE SCALE GENOMIC DNA]</scope>
    <source>
        <strain evidence="7">Dysh456</strain>
    </source>
</reference>
<evidence type="ECO:0000256" key="3">
    <source>
        <dbReference type="ARBA" id="ARBA00022989"/>
    </source>
</evidence>
<dbReference type="Gene3D" id="1.20.120.550">
    <property type="entry name" value="Membrane associated eicosanoid/glutathione metabolism-like domain"/>
    <property type="match status" value="1"/>
</dbReference>
<dbReference type="InterPro" id="IPR023352">
    <property type="entry name" value="MAPEG-like_dom_sf"/>
</dbReference>
<evidence type="ECO:0000256" key="1">
    <source>
        <dbReference type="ARBA" id="ARBA00004141"/>
    </source>
</evidence>
<name>A0A2Z6E6C1_9GAMM</name>
<dbReference type="AlphaFoldDB" id="A0A2Z6E6C1"/>
<feature type="transmembrane region" description="Helical" evidence="5">
    <location>
        <begin position="115"/>
        <end position="139"/>
    </location>
</feature>
<dbReference type="PANTHER" id="PTHR10250:SF15">
    <property type="entry name" value="MICROSOMAL GLUTATHIONE S-TRANSFERASE-RELATED"/>
    <property type="match status" value="1"/>
</dbReference>
<evidence type="ECO:0000313" key="6">
    <source>
        <dbReference type="EMBL" id="BBD80633.1"/>
    </source>
</evidence>
<keyword evidence="4 5" id="KW-0472">Membrane</keyword>
<protein>
    <submittedName>
        <fullName evidence="6">Distant similarity with leukotriene C4 synthase</fullName>
    </submittedName>
</protein>
<evidence type="ECO:0000256" key="5">
    <source>
        <dbReference type="SAM" id="Phobius"/>
    </source>
</evidence>
<evidence type="ECO:0000313" key="7">
    <source>
        <dbReference type="Proteomes" id="UP000270530"/>
    </source>
</evidence>
<dbReference type="PANTHER" id="PTHR10250">
    <property type="entry name" value="MICROSOMAL GLUTATHIONE S-TRANSFERASE"/>
    <property type="match status" value="1"/>
</dbReference>
<dbReference type="GO" id="GO:0016020">
    <property type="term" value="C:membrane"/>
    <property type="evidence" value="ECO:0007669"/>
    <property type="project" value="UniProtKB-SubCell"/>
</dbReference>
<accession>A0A2Z6E6C1</accession>
<evidence type="ECO:0000256" key="2">
    <source>
        <dbReference type="ARBA" id="ARBA00022692"/>
    </source>
</evidence>
<keyword evidence="3 5" id="KW-1133">Transmembrane helix</keyword>
<reference evidence="7" key="2">
    <citation type="submission" date="2018-06" db="EMBL/GenBank/DDBJ databases">
        <title>Genome sequence of Rhodanobacteraceae bacterium strain Dysh456.</title>
        <authorList>
            <person name="Fukui M."/>
        </authorList>
    </citation>
    <scope>NUCLEOTIDE SEQUENCE [LARGE SCALE GENOMIC DNA]</scope>
    <source>
        <strain evidence="7">Dysh456</strain>
    </source>
</reference>
<dbReference type="InterPro" id="IPR050997">
    <property type="entry name" value="MAPEG"/>
</dbReference>
<proteinExistence type="predicted"/>
<dbReference type="Pfam" id="PF01124">
    <property type="entry name" value="MAPEG"/>
    <property type="match status" value="1"/>
</dbReference>
<comment type="subcellular location">
    <subcellularLocation>
        <location evidence="1">Membrane</location>
        <topology evidence="1">Multi-pass membrane protein</topology>
    </subcellularLocation>
</comment>
<keyword evidence="2 5" id="KW-0812">Transmembrane</keyword>
<dbReference type="GO" id="GO:0006691">
    <property type="term" value="P:leukotriene metabolic process"/>
    <property type="evidence" value="ECO:0007669"/>
    <property type="project" value="UniProtKB-ARBA"/>
</dbReference>
<evidence type="ECO:0000256" key="4">
    <source>
        <dbReference type="ARBA" id="ARBA00023136"/>
    </source>
</evidence>
<dbReference type="KEGG" id="rbd:ALSL_1998"/>